<accession>A0A7G9YYV9</accession>
<evidence type="ECO:0008006" key="2">
    <source>
        <dbReference type="Google" id="ProtNLM"/>
    </source>
</evidence>
<dbReference type="InterPro" id="IPR036526">
    <property type="entry name" value="C-N_Hydrolase_sf"/>
</dbReference>
<name>A0A7G9YYV9_9EURY</name>
<evidence type="ECO:0000313" key="1">
    <source>
        <dbReference type="EMBL" id="QNO53193.1"/>
    </source>
</evidence>
<proteinExistence type="predicted"/>
<dbReference type="SUPFAM" id="SSF56317">
    <property type="entry name" value="Carbon-nitrogen hydrolase"/>
    <property type="match status" value="1"/>
</dbReference>
<reference evidence="1" key="1">
    <citation type="submission" date="2020-06" db="EMBL/GenBank/DDBJ databases">
        <title>Unique genomic features of the anaerobic methanotrophic archaea.</title>
        <authorList>
            <person name="Chadwick G.L."/>
            <person name="Skennerton C.T."/>
            <person name="Laso-Perez R."/>
            <person name="Leu A.O."/>
            <person name="Speth D.R."/>
            <person name="Yu H."/>
            <person name="Morgan-Lang C."/>
            <person name="Hatzenpichler R."/>
            <person name="Goudeau D."/>
            <person name="Malmstrom R."/>
            <person name="Brazelton W.J."/>
            <person name="Woyke T."/>
            <person name="Hallam S.J."/>
            <person name="Tyson G.W."/>
            <person name="Wegener G."/>
            <person name="Boetius A."/>
            <person name="Orphan V."/>
        </authorList>
    </citation>
    <scope>NUCLEOTIDE SEQUENCE</scope>
</reference>
<dbReference type="AlphaFoldDB" id="A0A7G9YYV9"/>
<protein>
    <recommendedName>
        <fullName evidence="2">CN hydrolase domain-containing protein</fullName>
    </recommendedName>
</protein>
<sequence>MAIEIIEIDLKQVGAPKQARITLAQTQVLEPSKIRPDSYQDSVEKAEKNQLIKIQSERIRKQLERALLDEPNFVLFPELSIPWEMQDELREIAIKENVYIVGGLTYGPDYQNTCAVFPPFKSDNIPLQYKLNRAPAEDMNVKTGQRIIIFKNSGFGTFASVICYDFTSLRISREIRDHGVNILFLPTLNRSVHLFDDMATGQCYTLYTYISLCNSAGSGLGNSASYGPVRISEGGHLQPRTGNWQNRRNSRDYINNCAGHAWAIRINQKVQKQ</sequence>
<gene>
    <name evidence="1" type="ORF">NDOAJMFA_00043</name>
</gene>
<organism evidence="1">
    <name type="scientific">Candidatus Methanophagaceae archaeon ANME-1 ERB6</name>
    <dbReference type="NCBI Taxonomy" id="2759912"/>
    <lineage>
        <taxon>Archaea</taxon>
        <taxon>Methanobacteriati</taxon>
        <taxon>Methanobacteriota</taxon>
        <taxon>Stenosarchaea group</taxon>
        <taxon>Methanomicrobia</taxon>
        <taxon>Candidatus Methanophagales</taxon>
        <taxon>Candidatus Methanophagaceae</taxon>
    </lineage>
</organism>
<dbReference type="Gene3D" id="3.60.110.10">
    <property type="entry name" value="Carbon-nitrogen hydrolase"/>
    <property type="match status" value="1"/>
</dbReference>
<dbReference type="EMBL" id="MT631533">
    <property type="protein sequence ID" value="QNO53193.1"/>
    <property type="molecule type" value="Genomic_DNA"/>
</dbReference>